<evidence type="ECO:0000256" key="1">
    <source>
        <dbReference type="SAM" id="MobiDB-lite"/>
    </source>
</evidence>
<evidence type="ECO:0000313" key="4">
    <source>
        <dbReference type="Proteomes" id="UP001321047"/>
    </source>
</evidence>
<accession>A0AAP3E6L8</accession>
<dbReference type="EMBL" id="JAOPJZ010000010">
    <property type="protein sequence ID" value="MCU4752848.1"/>
    <property type="molecule type" value="Genomic_DNA"/>
</dbReference>
<dbReference type="Pfam" id="PF23960">
    <property type="entry name" value="DUF7289"/>
    <property type="match status" value="1"/>
</dbReference>
<organism evidence="3 4">
    <name type="scientific">Natronosalvus hydrolyticus</name>
    <dbReference type="NCBI Taxonomy" id="2979988"/>
    <lineage>
        <taxon>Archaea</taxon>
        <taxon>Methanobacteriati</taxon>
        <taxon>Methanobacteriota</taxon>
        <taxon>Stenosarchaea group</taxon>
        <taxon>Halobacteria</taxon>
        <taxon>Halobacteriales</taxon>
        <taxon>Natrialbaceae</taxon>
        <taxon>Natronosalvus</taxon>
    </lineage>
</organism>
<feature type="compositionally biased region" description="Polar residues" evidence="1">
    <location>
        <begin position="1270"/>
        <end position="1281"/>
    </location>
</feature>
<feature type="transmembrane region" description="Helical" evidence="2">
    <location>
        <begin position="18"/>
        <end position="43"/>
    </location>
</feature>
<reference evidence="3 4" key="1">
    <citation type="submission" date="2022-09" db="EMBL/GenBank/DDBJ databases">
        <title>Enrichment on poylsaccharides allowed isolation of novel metabolic and taxonomic groups of Haloarchaea.</title>
        <authorList>
            <person name="Sorokin D.Y."/>
            <person name="Elcheninov A.G."/>
            <person name="Khizhniak T.V."/>
            <person name="Kolganova T.V."/>
            <person name="Kublanov I.V."/>
        </authorList>
    </citation>
    <scope>NUCLEOTIDE SEQUENCE [LARGE SCALE GENOMIC DNA]</scope>
    <source>
        <strain evidence="3 4">AArc-curdl1</strain>
    </source>
</reference>
<gene>
    <name evidence="3" type="ORF">OB919_12820</name>
</gene>
<keyword evidence="4" id="KW-1185">Reference proteome</keyword>
<sequence length="1343" mass="143179">MGVVIEGISTEERGDAPLIGVVLLFGMVFIGVAVLAVTGMAALEALESSSAHEQAASSVDTTHHGISTVTTTYSEEVVPWTDARYSDDGAVYIVWYNESEAGSLDPDGEAAVHLESLGAIEYETGDSVIAYQSGGTWERRGSTTTVRSAPTVAGDDGLTLRFVTIDEDDVRGTEATVRHQPTDGFNDDIEEAMSSARRNGYTDVAIVIESEYHDGWRRHLESTFDAQNVSTDVASFEAENYVGGSFDVDGSRTVIATQTDTMEPVPPFFWVKADRGLVDASGSPTDTFVNAGGDWMNFETTVENTGDIDDEQDIRLRIPGVEFNTPHHEATKTLAGGESADVTLSVNPGQAKGLESGQTYEYEILTEDDETDPRGSFYYTEYEGVEYRISQTAVSRSGEMINVSTDIANIGAKNGSKNVTLTIRGEKSGQEVTSTTSPMPLEYGSNATVSWSINETNWPNGEYELDIVAVDEGPQGPNNPGNADSSATFEVTNGFEPQVAVTADLGVPEDQQVSGETGHVIPDGADASIEVNVTNTNLFEQEQSVTLTLMDDGTVVEQVEKSITIDGASTKQISLPIGDQAFDAGTIYQYDIATEDDSLDQLGSFLVVEDGDTPAFSIAGIDVRNSSVKPNDALHLDVALTNEGDAGEQFIWLEGFHDDIVVVDDIDIDAGASKTVTIVWDGVDAPQSGETTSVTLRTDGENATATVDVDPLLQVNSVDSTADAISPGESVQIVTELESVAGTASQQVSLERADGEIIDTTAVTVEEDETKTVTFDYPTDADTITERVSVTTDDDERDGLVVVAREGPICDAVDYDGSGTESDPYRISTIDELQCINEHDLDAHYELVSDIDAHGTEYWNDGKGFEPIGPEGHNYPNTYWQSPDAIDHEPFGGMFDGNGHVIDGLTINRPDENFVGLFGATSYTQDFHPVTGDDVDPGDGSVIKSIRLTNVSVVGKQHVGGLIGQAGGTVLDARSEGYVEGQEQLVGGLIGDGAHADIDNRLVAVGTVVGGDINAVGDDRLNHEGIGGLVGRATWNTQVSMAYTHTDVSGDKHVGAIIGTSSYRDSTFEQMYTSGTATADNAEAGAVVGTVLSHGDEFAESIYWDTSVEPSAYGEAGNWFRNINMNQVQTEWNGRSTQEMTGLEVNQPGHMENLVFEEDGGPWVAIPDSYPRFAWELAAEGTFDVSIDEAPEEATAGEFLEVEVTVTSRYEDSDESDVTQTIVLTDPDGQTVDTQSVTLPSTLGKDETEQITLVWRTDDADVGTGDLTVRSENSQETTTIEISPLELGPGMSDGDVPDIGIGDGGVENESPPNLGPGHSDGGSESGPIHDPNIDISIDGVTIH</sequence>
<dbReference type="InterPro" id="IPR055713">
    <property type="entry name" value="DUF7289"/>
</dbReference>
<keyword evidence="2" id="KW-0812">Transmembrane</keyword>
<dbReference type="Proteomes" id="UP001321047">
    <property type="component" value="Unassembled WGS sequence"/>
</dbReference>
<feature type="region of interest" description="Disordered" evidence="1">
    <location>
        <begin position="1265"/>
        <end position="1343"/>
    </location>
</feature>
<evidence type="ECO:0000313" key="3">
    <source>
        <dbReference type="EMBL" id="MCU4752848.1"/>
    </source>
</evidence>
<evidence type="ECO:0000256" key="2">
    <source>
        <dbReference type="SAM" id="Phobius"/>
    </source>
</evidence>
<dbReference type="Gene3D" id="2.160.20.110">
    <property type="match status" value="1"/>
</dbReference>
<keyword evidence="2" id="KW-1133">Transmembrane helix</keyword>
<dbReference type="RefSeq" id="WP_342809175.1">
    <property type="nucleotide sequence ID" value="NZ_JAOPJZ010000010.1"/>
</dbReference>
<proteinExistence type="predicted"/>
<protein>
    <submittedName>
        <fullName evidence="3">Uncharacterized protein</fullName>
    </submittedName>
</protein>
<comment type="caution">
    <text evidence="3">The sequence shown here is derived from an EMBL/GenBank/DDBJ whole genome shotgun (WGS) entry which is preliminary data.</text>
</comment>
<name>A0AAP3E6L8_9EURY</name>
<keyword evidence="2" id="KW-0472">Membrane</keyword>